<accession>A0A445MYH0</accession>
<reference evidence="1" key="1">
    <citation type="submission" date="2018-01" db="EMBL/GenBank/DDBJ databases">
        <authorList>
            <person name="Regsiter A."/>
            <person name="William W."/>
        </authorList>
    </citation>
    <scope>NUCLEOTIDE SEQUENCE</scope>
    <source>
        <strain evidence="1">TRIP AH-1</strain>
    </source>
</reference>
<organism evidence="1">
    <name type="scientific">uncultured Desulfobacterium sp</name>
    <dbReference type="NCBI Taxonomy" id="201089"/>
    <lineage>
        <taxon>Bacteria</taxon>
        <taxon>Pseudomonadati</taxon>
        <taxon>Thermodesulfobacteriota</taxon>
        <taxon>Desulfobacteria</taxon>
        <taxon>Desulfobacterales</taxon>
        <taxon>Desulfobacteriaceae</taxon>
        <taxon>Desulfobacterium</taxon>
        <taxon>environmental samples</taxon>
    </lineage>
</organism>
<gene>
    <name evidence="1" type="ORF">PITCH_A2360004</name>
</gene>
<protein>
    <submittedName>
        <fullName evidence="1">Uncharacterized protein</fullName>
    </submittedName>
</protein>
<sequence>MSWSGCLGLLGIWEAGIFGFSCMQKVARVYLRADMVVIELAGLLGGLLSWRG</sequence>
<dbReference type="EMBL" id="OJIN01000153">
    <property type="protein sequence ID" value="SPD74518.1"/>
    <property type="molecule type" value="Genomic_DNA"/>
</dbReference>
<dbReference type="AlphaFoldDB" id="A0A445MYH0"/>
<proteinExistence type="predicted"/>
<name>A0A445MYH0_9BACT</name>
<evidence type="ECO:0000313" key="1">
    <source>
        <dbReference type="EMBL" id="SPD74518.1"/>
    </source>
</evidence>